<proteinExistence type="predicted"/>
<reference evidence="1 2" key="1">
    <citation type="journal article" date="2015" name="Appl. Environ. Microbiol.">
        <title>Aerobic and Anaerobic Thiosulfate Oxidation by a Cold-Adapted, Subglacial Chemoautotroph.</title>
        <authorList>
            <person name="Harrold Z.R."/>
            <person name="Skidmore M.L."/>
            <person name="Hamilton T.L."/>
            <person name="Desch L."/>
            <person name="Amada K."/>
            <person name="van Gelder W."/>
            <person name="Glover K."/>
            <person name="Roden E.E."/>
            <person name="Boyd E.S."/>
        </authorList>
    </citation>
    <scope>NUCLEOTIDE SEQUENCE [LARGE SCALE GENOMIC DNA]</scope>
    <source>
        <strain evidence="1 2">RG</strain>
    </source>
</reference>
<dbReference type="InterPro" id="IPR005358">
    <property type="entry name" value="Puta_zinc/iron-chelating_dom"/>
</dbReference>
<keyword evidence="2" id="KW-1185">Reference proteome</keyword>
<dbReference type="Pfam" id="PF03692">
    <property type="entry name" value="CxxCxxCC"/>
    <property type="match status" value="1"/>
</dbReference>
<dbReference type="AlphaFoldDB" id="A0A119CW59"/>
<dbReference type="PATRIC" id="fig|36861.3.peg.1350"/>
<evidence type="ECO:0000313" key="2">
    <source>
        <dbReference type="Proteomes" id="UP000064243"/>
    </source>
</evidence>
<protein>
    <recommendedName>
        <fullName evidence="3">Fe-S oxidoreductase</fullName>
    </recommendedName>
</protein>
<dbReference type="OrthoDB" id="71604at2"/>
<dbReference type="EMBL" id="LDUG01000021">
    <property type="protein sequence ID" value="KVW96061.1"/>
    <property type="molecule type" value="Genomic_DNA"/>
</dbReference>
<dbReference type="Proteomes" id="UP000064243">
    <property type="component" value="Unassembled WGS sequence"/>
</dbReference>
<comment type="caution">
    <text evidence="1">The sequence shown here is derived from an EMBL/GenBank/DDBJ whole genome shotgun (WGS) entry which is preliminary data.</text>
</comment>
<gene>
    <name evidence="1" type="ORF">ABW22_08470</name>
</gene>
<name>A0A119CW59_THIDE</name>
<evidence type="ECO:0008006" key="3">
    <source>
        <dbReference type="Google" id="ProtNLM"/>
    </source>
</evidence>
<accession>A0A119CW59</accession>
<organism evidence="1 2">
    <name type="scientific">Thiobacillus denitrificans</name>
    <dbReference type="NCBI Taxonomy" id="36861"/>
    <lineage>
        <taxon>Bacteria</taxon>
        <taxon>Pseudomonadati</taxon>
        <taxon>Pseudomonadota</taxon>
        <taxon>Betaproteobacteria</taxon>
        <taxon>Nitrosomonadales</taxon>
        <taxon>Thiobacillaceae</taxon>
        <taxon>Thiobacillus</taxon>
    </lineage>
</organism>
<evidence type="ECO:0000313" key="1">
    <source>
        <dbReference type="EMBL" id="KVW96061.1"/>
    </source>
</evidence>
<sequence length="109" mass="12500">MQHMNATNDTDDSAAISCATCEACCCRLEVLLMGEDDVPTRLTAQDQWGGWVMRRLEDGWCAALDRNTLRCTIYERRPNVCREYQVGDYECMGERLRLLPSKPIHMHTS</sequence>